<dbReference type="PROSITE" id="PS51464">
    <property type="entry name" value="SIS"/>
    <property type="match status" value="1"/>
</dbReference>
<feature type="domain" description="SIS" evidence="5">
    <location>
        <begin position="105"/>
        <end position="245"/>
    </location>
</feature>
<feature type="domain" description="HTH rpiR-type" evidence="4">
    <location>
        <begin position="1"/>
        <end position="74"/>
    </location>
</feature>
<dbReference type="InterPro" id="IPR035472">
    <property type="entry name" value="RpiR-like_SIS"/>
</dbReference>
<evidence type="ECO:0000256" key="3">
    <source>
        <dbReference type="ARBA" id="ARBA00023163"/>
    </source>
</evidence>
<evidence type="ECO:0000256" key="2">
    <source>
        <dbReference type="ARBA" id="ARBA00023125"/>
    </source>
</evidence>
<dbReference type="InterPro" id="IPR001347">
    <property type="entry name" value="SIS_dom"/>
</dbReference>
<dbReference type="Pfam" id="PF01418">
    <property type="entry name" value="HTH_6"/>
    <property type="match status" value="1"/>
</dbReference>
<dbReference type="InterPro" id="IPR047640">
    <property type="entry name" value="RpiR-like"/>
</dbReference>
<keyword evidence="2" id="KW-0238">DNA-binding</keyword>
<dbReference type="Gene3D" id="3.40.50.10490">
    <property type="entry name" value="Glucose-6-phosphate isomerase like protein, domain 1"/>
    <property type="match status" value="1"/>
</dbReference>
<keyword evidence="3" id="KW-0804">Transcription</keyword>
<dbReference type="PANTHER" id="PTHR30514:SF10">
    <property type="entry name" value="MURR_RPIR FAMILY TRANSCRIPTIONAL REGULATOR"/>
    <property type="match status" value="1"/>
</dbReference>
<comment type="caution">
    <text evidence="6">The sequence shown here is derived from an EMBL/GenBank/DDBJ whole genome shotgun (WGS) entry which is preliminary data.</text>
</comment>
<keyword evidence="1" id="KW-0805">Transcription regulation</keyword>
<dbReference type="Gene3D" id="1.10.10.10">
    <property type="entry name" value="Winged helix-like DNA-binding domain superfamily/Winged helix DNA-binding domain"/>
    <property type="match status" value="1"/>
</dbReference>
<keyword evidence="7" id="KW-1185">Reference proteome</keyword>
<dbReference type="RefSeq" id="WP_262670838.1">
    <property type="nucleotide sequence ID" value="NZ_JAOQKC010000016.1"/>
</dbReference>
<dbReference type="EMBL" id="JAOQKC010000016">
    <property type="protein sequence ID" value="MCU6697602.1"/>
    <property type="molecule type" value="Genomic_DNA"/>
</dbReference>
<reference evidence="6 7" key="1">
    <citation type="journal article" date="2021" name="ISME Commun">
        <title>Automated analysis of genomic sequences facilitates high-throughput and comprehensive description of bacteria.</title>
        <authorList>
            <person name="Hitch T.C.A."/>
        </authorList>
    </citation>
    <scope>NUCLEOTIDE SEQUENCE [LARGE SCALE GENOMIC DNA]</scope>
    <source>
        <strain evidence="6 7">Sanger_04</strain>
    </source>
</reference>
<dbReference type="CDD" id="cd05013">
    <property type="entry name" value="SIS_RpiR"/>
    <property type="match status" value="1"/>
</dbReference>
<sequence>MEKFIGEYENLTDSERNVFTYVFQNQEKVSVMKINDLAEETAVSKTVVINMCQKLGFDGFGDLKYYLKGRQEEQSQRTYEDIQFQCLDQVKKTMAVVDRQCLKRVASAIIKTKTVYIVARGTSKAAADYLEHLLLLIGIKCINLRDYNLNSTVIKKINMNESVILISLSGETRKIVEVARIAKARSATVIALTGFFSSTIGRLADYTLYCSAENADTRENDINSRLGMFVVIDMLVTIVKEMYEENIFK</sequence>
<evidence type="ECO:0000259" key="4">
    <source>
        <dbReference type="PROSITE" id="PS51071"/>
    </source>
</evidence>
<name>A0ABT2RZL0_9FIRM</name>
<evidence type="ECO:0000313" key="6">
    <source>
        <dbReference type="EMBL" id="MCU6697602.1"/>
    </source>
</evidence>
<organism evidence="6 7">
    <name type="scientific">Laedolimicola ammoniilytica</name>
    <dbReference type="NCBI Taxonomy" id="2981771"/>
    <lineage>
        <taxon>Bacteria</taxon>
        <taxon>Bacillati</taxon>
        <taxon>Bacillota</taxon>
        <taxon>Clostridia</taxon>
        <taxon>Lachnospirales</taxon>
        <taxon>Lachnospiraceae</taxon>
        <taxon>Laedolimicola</taxon>
    </lineage>
</organism>
<proteinExistence type="predicted"/>
<dbReference type="SUPFAM" id="SSF53697">
    <property type="entry name" value="SIS domain"/>
    <property type="match status" value="1"/>
</dbReference>
<gene>
    <name evidence="6" type="ORF">OCV63_11975</name>
</gene>
<dbReference type="InterPro" id="IPR000281">
    <property type="entry name" value="HTH_RpiR"/>
</dbReference>
<dbReference type="Proteomes" id="UP001652461">
    <property type="component" value="Unassembled WGS sequence"/>
</dbReference>
<accession>A0ABT2RZL0</accession>
<dbReference type="InterPro" id="IPR046348">
    <property type="entry name" value="SIS_dom_sf"/>
</dbReference>
<evidence type="ECO:0000313" key="7">
    <source>
        <dbReference type="Proteomes" id="UP001652461"/>
    </source>
</evidence>
<dbReference type="InterPro" id="IPR036388">
    <property type="entry name" value="WH-like_DNA-bd_sf"/>
</dbReference>
<dbReference type="PANTHER" id="PTHR30514">
    <property type="entry name" value="GLUCOKINASE"/>
    <property type="match status" value="1"/>
</dbReference>
<dbReference type="PROSITE" id="PS51071">
    <property type="entry name" value="HTH_RPIR"/>
    <property type="match status" value="1"/>
</dbReference>
<dbReference type="SUPFAM" id="SSF46689">
    <property type="entry name" value="Homeodomain-like"/>
    <property type="match status" value="1"/>
</dbReference>
<dbReference type="Pfam" id="PF01380">
    <property type="entry name" value="SIS"/>
    <property type="match status" value="1"/>
</dbReference>
<protein>
    <submittedName>
        <fullName evidence="6">MurR/RpiR family transcriptional regulator</fullName>
    </submittedName>
</protein>
<evidence type="ECO:0000256" key="1">
    <source>
        <dbReference type="ARBA" id="ARBA00023015"/>
    </source>
</evidence>
<evidence type="ECO:0000259" key="5">
    <source>
        <dbReference type="PROSITE" id="PS51464"/>
    </source>
</evidence>
<dbReference type="InterPro" id="IPR009057">
    <property type="entry name" value="Homeodomain-like_sf"/>
</dbReference>